<gene>
    <name evidence="1" type="ORF">BCV19_18895</name>
</gene>
<dbReference type="Proteomes" id="UP000235405">
    <property type="component" value="Unassembled WGS sequence"/>
</dbReference>
<organism evidence="1 2">
    <name type="scientific">Vibrio splendidus</name>
    <dbReference type="NCBI Taxonomy" id="29497"/>
    <lineage>
        <taxon>Bacteria</taxon>
        <taxon>Pseudomonadati</taxon>
        <taxon>Pseudomonadota</taxon>
        <taxon>Gammaproteobacteria</taxon>
        <taxon>Vibrionales</taxon>
        <taxon>Vibrionaceae</taxon>
        <taxon>Vibrio</taxon>
    </lineage>
</organism>
<reference evidence="2" key="1">
    <citation type="submission" date="2016-07" db="EMBL/GenBank/DDBJ databases">
        <title>Nontailed viruses are major unrecognized killers of bacteria in the ocean.</title>
        <authorList>
            <person name="Kauffman K."/>
            <person name="Hussain F."/>
            <person name="Yang J."/>
            <person name="Arevalo P."/>
            <person name="Brown J."/>
            <person name="Cutler M."/>
            <person name="Kelly L."/>
            <person name="Polz M.F."/>
        </authorList>
    </citation>
    <scope>NUCLEOTIDE SEQUENCE [LARGE SCALE GENOMIC DNA]</scope>
    <source>
        <strain evidence="2">10N.286.54.F3</strain>
    </source>
</reference>
<dbReference type="SUPFAM" id="SSF52266">
    <property type="entry name" value="SGNH hydrolase"/>
    <property type="match status" value="1"/>
</dbReference>
<accession>A0A2N7C8A8</accession>
<dbReference type="InterPro" id="IPR036514">
    <property type="entry name" value="SGNH_hydro_sf"/>
</dbReference>
<proteinExistence type="predicted"/>
<comment type="caution">
    <text evidence="1">The sequence shown here is derived from an EMBL/GenBank/DDBJ whole genome shotgun (WGS) entry which is preliminary data.</text>
</comment>
<dbReference type="AlphaFoldDB" id="A0A2N7C8A8"/>
<evidence type="ECO:0000313" key="2">
    <source>
        <dbReference type="Proteomes" id="UP000235405"/>
    </source>
</evidence>
<sequence length="91" mass="10486">MKISFFDFSGEFKEQIKMAKEVGCETTIENQAGYIDLPRVFGFKGNSQPFDPAHRHVFHDEVHPSQEVHQMLASRMCDFIISEFGRSDKTT</sequence>
<name>A0A2N7C8A8_VIBSP</name>
<dbReference type="EMBL" id="MCSW01000225">
    <property type="protein sequence ID" value="PMF17238.1"/>
    <property type="molecule type" value="Genomic_DNA"/>
</dbReference>
<dbReference type="Gene3D" id="3.40.50.1110">
    <property type="entry name" value="SGNH hydrolase"/>
    <property type="match status" value="1"/>
</dbReference>
<evidence type="ECO:0000313" key="1">
    <source>
        <dbReference type="EMBL" id="PMF17238.1"/>
    </source>
</evidence>
<dbReference type="GO" id="GO:0016788">
    <property type="term" value="F:hydrolase activity, acting on ester bonds"/>
    <property type="evidence" value="ECO:0007669"/>
    <property type="project" value="UniProtKB-ARBA"/>
</dbReference>
<protein>
    <submittedName>
        <fullName evidence="1">Uncharacterized protein</fullName>
    </submittedName>
</protein>